<dbReference type="Pfam" id="PF04101">
    <property type="entry name" value="Glyco_tran_28_C"/>
    <property type="match status" value="1"/>
</dbReference>
<accession>A0A167IS91</accession>
<comment type="caution">
    <text evidence="2">The sequence shown here is derived from an EMBL/GenBank/DDBJ whole genome shotgun (WGS) entry which is preliminary data.</text>
</comment>
<dbReference type="AlphaFoldDB" id="A0A167IS91"/>
<reference evidence="2 3" key="1">
    <citation type="submission" date="2016-02" db="EMBL/GenBank/DDBJ databases">
        <title>Ulvibacter sp. LPB0005, isolated from Thais luteostoma.</title>
        <authorList>
            <person name="Shin S.-K."/>
            <person name="Yi H."/>
        </authorList>
    </citation>
    <scope>NUCLEOTIDE SEQUENCE [LARGE SCALE GENOMIC DNA]</scope>
    <source>
        <strain evidence="2 3">LPB0005</strain>
    </source>
</reference>
<dbReference type="Proteomes" id="UP000077013">
    <property type="component" value="Unassembled WGS sequence"/>
</dbReference>
<organism evidence="2 3">
    <name type="scientific">Cochleicola gelatinilyticus</name>
    <dbReference type="NCBI Taxonomy" id="1763537"/>
    <lineage>
        <taxon>Bacteria</taxon>
        <taxon>Pseudomonadati</taxon>
        <taxon>Bacteroidota</taxon>
        <taxon>Flavobacteriia</taxon>
        <taxon>Flavobacteriales</taxon>
        <taxon>Flavobacteriaceae</taxon>
        <taxon>Cochleicola</taxon>
    </lineage>
</organism>
<dbReference type="RefSeq" id="WP_068590094.1">
    <property type="nucleotide sequence ID" value="NZ_LRXL01000026.1"/>
</dbReference>
<keyword evidence="2" id="KW-0808">Transferase</keyword>
<keyword evidence="3" id="KW-1185">Reference proteome</keyword>
<gene>
    <name evidence="2" type="ORF">ULVI_04280</name>
</gene>
<dbReference type="PANTHER" id="PTHR21015">
    <property type="entry name" value="UDP-N-ACETYLGLUCOSAMINE--N-ACETYLMURAMYL-(PENTAPEPTIDE) PYROPHOSPHORYL-UNDECAPRENOL N-ACETYLGLUCOSAMINE TRANSFERASE 1"/>
    <property type="match status" value="1"/>
</dbReference>
<proteinExistence type="predicted"/>
<evidence type="ECO:0000259" key="1">
    <source>
        <dbReference type="Pfam" id="PF04101"/>
    </source>
</evidence>
<dbReference type="SUPFAM" id="SSF53756">
    <property type="entry name" value="UDP-Glycosyltransferase/glycogen phosphorylase"/>
    <property type="match status" value="1"/>
</dbReference>
<dbReference type="OrthoDB" id="9803241at2"/>
<dbReference type="GO" id="GO:0016758">
    <property type="term" value="F:hexosyltransferase activity"/>
    <property type="evidence" value="ECO:0007669"/>
    <property type="project" value="InterPro"/>
</dbReference>
<evidence type="ECO:0000313" key="2">
    <source>
        <dbReference type="EMBL" id="OAB79963.1"/>
    </source>
</evidence>
<feature type="domain" description="Glycosyl transferase family 28 C-terminal" evidence="1">
    <location>
        <begin position="228"/>
        <end position="325"/>
    </location>
</feature>
<name>A0A167IS91_9FLAO</name>
<dbReference type="STRING" id="1763537.ULVI_04280"/>
<sequence length="353" mass="40233">MATSKTILVAPLHWGLGHATRCVPIIRALLESGHKVLIASDGAALLLLRKEFPKLLYVELPSYNITYPKNGRYFKWKLFLKLPKLHQTISEEHKIIKKLVSENKINGIISDNRLGVYSKDVPSVFITHQLKVLSGNTSLLSSKLHQNYIKKFNICWVPDIDSDQNLSGTMSRLDNAPFPIRYMGILSRMKRRTLPKKYDILILLSGPEPQRTLLEKTLLNIFKNSSKHILCVRGVIEEKKDRQCHGTIEVVNFMTGNELETVINESDLIISRSGYTTVMDLAAMGKKALFIPTPGQYEQEYLADRLEKLKIAPYCEQNEFLIDSLNLLENYSGFHGFEQAVDLKKLFVLFEGK</sequence>
<protein>
    <submittedName>
        <fullName evidence="2">Glycosyltransferase</fullName>
    </submittedName>
</protein>
<dbReference type="EMBL" id="LRXL01000026">
    <property type="protein sequence ID" value="OAB79963.1"/>
    <property type="molecule type" value="Genomic_DNA"/>
</dbReference>
<dbReference type="Gene3D" id="3.40.50.2000">
    <property type="entry name" value="Glycogen Phosphorylase B"/>
    <property type="match status" value="1"/>
</dbReference>
<dbReference type="InterPro" id="IPR007235">
    <property type="entry name" value="Glyco_trans_28_C"/>
</dbReference>
<dbReference type="PANTHER" id="PTHR21015:SF22">
    <property type="entry name" value="GLYCOSYLTRANSFERASE"/>
    <property type="match status" value="1"/>
</dbReference>
<evidence type="ECO:0000313" key="3">
    <source>
        <dbReference type="Proteomes" id="UP000077013"/>
    </source>
</evidence>